<evidence type="ECO:0000313" key="3">
    <source>
        <dbReference type="Proteomes" id="UP000678895"/>
    </source>
</evidence>
<dbReference type="AlphaFoldDB" id="A0A920CLW1"/>
<feature type="domain" description="DUF2268" evidence="1">
    <location>
        <begin position="80"/>
        <end position="272"/>
    </location>
</feature>
<dbReference type="InterPro" id="IPR018728">
    <property type="entry name" value="DUF2268"/>
</dbReference>
<name>A0A920CLW1_9BACL</name>
<dbReference type="Proteomes" id="UP000678895">
    <property type="component" value="Unassembled WGS sequence"/>
</dbReference>
<accession>A0A920CLW1</accession>
<reference evidence="2" key="1">
    <citation type="submission" date="2021-03" db="EMBL/GenBank/DDBJ databases">
        <title>Antimicrobial resistance genes in bacteria isolated from Japanese honey, and their potential for conferring macrolide and lincosamide resistance in the American foulbrood pathogen Paenibacillus larvae.</title>
        <authorList>
            <person name="Okamoto M."/>
            <person name="Kumagai M."/>
            <person name="Kanamori H."/>
            <person name="Takamatsu D."/>
        </authorList>
    </citation>
    <scope>NUCLEOTIDE SEQUENCE</scope>
    <source>
        <strain evidence="2">J41TS4</strain>
    </source>
</reference>
<evidence type="ECO:0000259" key="1">
    <source>
        <dbReference type="Pfam" id="PF10026"/>
    </source>
</evidence>
<organism evidence="2 3">
    <name type="scientific">Paenibacillus apis</name>
    <dbReference type="NCBI Taxonomy" id="1792174"/>
    <lineage>
        <taxon>Bacteria</taxon>
        <taxon>Bacillati</taxon>
        <taxon>Bacillota</taxon>
        <taxon>Bacilli</taxon>
        <taxon>Bacillales</taxon>
        <taxon>Paenibacillaceae</taxon>
        <taxon>Paenibacillus</taxon>
    </lineage>
</organism>
<dbReference type="RefSeq" id="WP_301629252.1">
    <property type="nucleotide sequence ID" value="NZ_BORS01000013.1"/>
</dbReference>
<dbReference type="EMBL" id="BORS01000013">
    <property type="protein sequence ID" value="GIO43855.1"/>
    <property type="molecule type" value="Genomic_DNA"/>
</dbReference>
<sequence>MNIEIIPVYKYLDAYITDVENRVDTVEALWSKYAIDPYWATLCQYAPHDLSDRKPKPITDIATLKKQIDLLNPIDLAKLKDEFQKVADLLPNYDDDPICVALYPLSDDNSTVNKFQNGIIGSSTFGHMLININPLADSFLQWIPYVFAHEYHHTVWGNYWYAIYGGQLENQFVNSLLIDGEADSFALSVYPHLKPKWLFDMSYDLEQSLWKNHYSKIVLEQDVDYGKYMFGDHHSGIPWCAGYAIGYRMVQQFLIKNPQITFKRLLEIRPINIFRESEYGVFL</sequence>
<protein>
    <recommendedName>
        <fullName evidence="1">DUF2268 domain-containing protein</fullName>
    </recommendedName>
</protein>
<comment type="caution">
    <text evidence="2">The sequence shown here is derived from an EMBL/GenBank/DDBJ whole genome shotgun (WGS) entry which is preliminary data.</text>
</comment>
<dbReference type="Pfam" id="PF10026">
    <property type="entry name" value="DUF2268"/>
    <property type="match status" value="1"/>
</dbReference>
<keyword evidence="3" id="KW-1185">Reference proteome</keyword>
<gene>
    <name evidence="2" type="ORF">J41TS4_36130</name>
</gene>
<proteinExistence type="predicted"/>
<evidence type="ECO:0000313" key="2">
    <source>
        <dbReference type="EMBL" id="GIO43855.1"/>
    </source>
</evidence>